<dbReference type="Pfam" id="PF12773">
    <property type="entry name" value="DZR"/>
    <property type="match status" value="1"/>
</dbReference>
<evidence type="ECO:0008006" key="7">
    <source>
        <dbReference type="Google" id="ProtNLM"/>
    </source>
</evidence>
<dbReference type="PATRIC" id="fig|657319.3.peg.403"/>
<evidence type="ECO:0000313" key="6">
    <source>
        <dbReference type="Proteomes" id="UP000008803"/>
    </source>
</evidence>
<proteinExistence type="predicted"/>
<name>D4JWV3_9FIRM</name>
<reference evidence="5 6" key="2">
    <citation type="submission" date="2010-03" db="EMBL/GenBank/DDBJ databases">
        <authorList>
            <person name="Pajon A."/>
        </authorList>
    </citation>
    <scope>NUCLEOTIDE SEQUENCE [LARGE SCALE GENOMIC DNA]</scope>
    <source>
        <strain evidence="5 6">70/3</strain>
    </source>
</reference>
<dbReference type="Pfam" id="PF13421">
    <property type="entry name" value="Band_7_1"/>
    <property type="match status" value="1"/>
</dbReference>
<accession>D4JWV3</accession>
<sequence length="484" mass="52903">MGQIAQIIKYEGDNSTFVWKHPNEDFNSLTELIVHESQEAVFFMNGQALDLFGPGRYTLETQNIPKLGKLLNRATGDQTPFHCEVYFINKTVQMSLKWGTDTKVRYIDPDSGIPVELGACGNMNLMVSDSRKLLIKLVGTMNGIAWDDNNIAFSKSLQDCFRPLISTVVKSNLSTAIKSKNIYLLEIDEHLAELSEVLKSVIMPGFEEYGLTIPQFYLTTVVLPDNDPNFKRIRELHTIALQKRMFEAEADIRTAKAEAEARYGTAQAKAEAEITAAKRQTELEKQTTQTEIAKREAERAVIAAQAEATAMKATGFAEAEIMQAKGYNQKDVLQAEIQKAYAEGIGNMGSNGGSAGGGVASDMVSMVAGMKMAGAMMGQLDNMTGNIGQTVQQSSPAPEKKETVIKCEKCGADLPQNAKFCLECGEKVKPAVPDGMVVCPECNKTVVKGKFCPECGHKFVTICPKCGNELPEGAKFCLECGEKI</sequence>
<dbReference type="HOGENOM" id="CLU_037108_1_0_9"/>
<evidence type="ECO:0000259" key="4">
    <source>
        <dbReference type="Pfam" id="PF13421"/>
    </source>
</evidence>
<dbReference type="PANTHER" id="PTHR37826:SF2">
    <property type="entry name" value="ZINC-RIBBON DOMAIN-CONTAINING PROTEIN"/>
    <property type="match status" value="1"/>
</dbReference>
<dbReference type="PANTHER" id="PTHR37826">
    <property type="entry name" value="FLOTILLIN BAND_7_5 DOMAIN PROTEIN"/>
    <property type="match status" value="1"/>
</dbReference>
<dbReference type="Pfam" id="PF13240">
    <property type="entry name" value="Zn_Ribbon_1"/>
    <property type="match status" value="1"/>
</dbReference>
<evidence type="ECO:0000259" key="3">
    <source>
        <dbReference type="Pfam" id="PF13240"/>
    </source>
</evidence>
<dbReference type="EMBL" id="FP929044">
    <property type="protein sequence ID" value="CBK97572.1"/>
    <property type="molecule type" value="Genomic_DNA"/>
</dbReference>
<protein>
    <recommendedName>
        <fullName evidence="7">Virion core protein (Lumpy skin disease virus)</fullName>
    </recommendedName>
</protein>
<dbReference type="KEGG" id="esu:EUS_26330"/>
<dbReference type="InterPro" id="IPR025874">
    <property type="entry name" value="DZR"/>
</dbReference>
<keyword evidence="1" id="KW-0175">Coiled coil</keyword>
<reference evidence="5 6" key="1">
    <citation type="submission" date="2010-03" db="EMBL/GenBank/DDBJ databases">
        <title>The genome sequence of Eubacterium siraeum 70/3.</title>
        <authorList>
            <consortium name="metaHIT consortium -- http://www.metahit.eu/"/>
            <person name="Pajon A."/>
            <person name="Turner K."/>
            <person name="Parkhill J."/>
            <person name="Duncan S."/>
            <person name="Flint H."/>
        </authorList>
    </citation>
    <scope>NUCLEOTIDE SEQUENCE [LARGE SCALE GENOMIC DNA]</scope>
    <source>
        <strain evidence="5 6">70/3</strain>
    </source>
</reference>
<dbReference type="BioCyc" id="ESIR657319:G136K-2232-MONOMER"/>
<gene>
    <name evidence="5" type="ORF">EUS_26330</name>
</gene>
<dbReference type="InterPro" id="IPR026870">
    <property type="entry name" value="Zinc_ribbon_dom"/>
</dbReference>
<evidence type="ECO:0000259" key="2">
    <source>
        <dbReference type="Pfam" id="PF12773"/>
    </source>
</evidence>
<dbReference type="InterPro" id="IPR033880">
    <property type="entry name" value="SPFH_YdjI"/>
</dbReference>
<feature type="domain" description="DZANK-type" evidence="2">
    <location>
        <begin position="407"/>
        <end position="456"/>
    </location>
</feature>
<dbReference type="CDD" id="cd03408">
    <property type="entry name" value="SPFH_like_u1"/>
    <property type="match status" value="1"/>
</dbReference>
<feature type="coiled-coil region" evidence="1">
    <location>
        <begin position="278"/>
        <end position="314"/>
    </location>
</feature>
<feature type="domain" description="Zinc-ribbon" evidence="3">
    <location>
        <begin position="463"/>
        <end position="483"/>
    </location>
</feature>
<dbReference type="Proteomes" id="UP000008803">
    <property type="component" value="Chromosome"/>
</dbReference>
<feature type="domain" description="SPFH" evidence="4">
    <location>
        <begin position="25"/>
        <end position="226"/>
    </location>
</feature>
<organism evidence="5 6">
    <name type="scientific">[Eubacterium] siraeum 70/3</name>
    <dbReference type="NCBI Taxonomy" id="657319"/>
    <lineage>
        <taxon>Bacteria</taxon>
        <taxon>Bacillati</taxon>
        <taxon>Bacillota</taxon>
        <taxon>Clostridia</taxon>
        <taxon>Eubacteriales</taxon>
        <taxon>Oscillospiraceae</taxon>
        <taxon>Oscillospiraceae incertae sedis</taxon>
    </lineage>
</organism>
<dbReference type="AlphaFoldDB" id="D4JWV3"/>
<evidence type="ECO:0000313" key="5">
    <source>
        <dbReference type="EMBL" id="CBK97572.1"/>
    </source>
</evidence>
<evidence type="ECO:0000256" key="1">
    <source>
        <dbReference type="SAM" id="Coils"/>
    </source>
</evidence>